<dbReference type="InterPro" id="IPR008969">
    <property type="entry name" value="CarboxyPept-like_regulatory"/>
</dbReference>
<proteinExistence type="predicted"/>
<dbReference type="RefSeq" id="WP_191176622.1">
    <property type="nucleotide sequence ID" value="NZ_JACWMW010000003.1"/>
</dbReference>
<comment type="caution">
    <text evidence="2">The sequence shown here is derived from an EMBL/GenBank/DDBJ whole genome shotgun (WGS) entry which is preliminary data.</text>
</comment>
<sequence>MRNFLLLLLLFTPAALFAQITITDKVVSVTDKKPIANASVFLSNSKVGNMLLKDGSFTLSNVKNGQYDLVITCIGFEPLHQNIFVRGNDIQLPTIALKNKTSLLGKVKINGGKRKRDYKRERYIRIFTREFLGRTKNAAECKILNPDVLQFEYDESTDRMHAT</sequence>
<name>A0ABR7X883_9SPHI</name>
<dbReference type="Gene3D" id="2.60.40.1120">
    <property type="entry name" value="Carboxypeptidase-like, regulatory domain"/>
    <property type="match status" value="1"/>
</dbReference>
<protein>
    <submittedName>
        <fullName evidence="2">Carboxypeptidase-like regulatory domain-containing protein</fullName>
    </submittedName>
</protein>
<evidence type="ECO:0000313" key="3">
    <source>
        <dbReference type="Proteomes" id="UP000618754"/>
    </source>
</evidence>
<reference evidence="2 3" key="1">
    <citation type="submission" date="2020-09" db="EMBL/GenBank/DDBJ databases">
        <title>Novel species of Mucilaginibacter isolated from a glacier on the Tibetan Plateau.</title>
        <authorList>
            <person name="Liu Q."/>
            <person name="Xin Y.-H."/>
        </authorList>
    </citation>
    <scope>NUCLEOTIDE SEQUENCE [LARGE SCALE GENOMIC DNA]</scope>
    <source>
        <strain evidence="2 3">CGMCC 1.13878</strain>
    </source>
</reference>
<keyword evidence="1" id="KW-0732">Signal</keyword>
<dbReference type="Proteomes" id="UP000618754">
    <property type="component" value="Unassembled WGS sequence"/>
</dbReference>
<keyword evidence="3" id="KW-1185">Reference proteome</keyword>
<evidence type="ECO:0000256" key="1">
    <source>
        <dbReference type="SAM" id="SignalP"/>
    </source>
</evidence>
<evidence type="ECO:0000313" key="2">
    <source>
        <dbReference type="EMBL" id="MBD1386796.1"/>
    </source>
</evidence>
<feature type="signal peptide" evidence="1">
    <location>
        <begin position="1"/>
        <end position="18"/>
    </location>
</feature>
<dbReference type="SUPFAM" id="SSF49464">
    <property type="entry name" value="Carboxypeptidase regulatory domain-like"/>
    <property type="match status" value="1"/>
</dbReference>
<accession>A0ABR7X883</accession>
<gene>
    <name evidence="2" type="ORF">IDJ75_16045</name>
</gene>
<dbReference type="Pfam" id="PF13715">
    <property type="entry name" value="CarbopepD_reg_2"/>
    <property type="match status" value="1"/>
</dbReference>
<dbReference type="EMBL" id="JACWMW010000003">
    <property type="protein sequence ID" value="MBD1386796.1"/>
    <property type="molecule type" value="Genomic_DNA"/>
</dbReference>
<feature type="chain" id="PRO_5047328506" evidence="1">
    <location>
        <begin position="19"/>
        <end position="163"/>
    </location>
</feature>
<organism evidence="2 3">
    <name type="scientific">Mucilaginibacter rigui</name>
    <dbReference type="NCBI Taxonomy" id="534635"/>
    <lineage>
        <taxon>Bacteria</taxon>
        <taxon>Pseudomonadati</taxon>
        <taxon>Bacteroidota</taxon>
        <taxon>Sphingobacteriia</taxon>
        <taxon>Sphingobacteriales</taxon>
        <taxon>Sphingobacteriaceae</taxon>
        <taxon>Mucilaginibacter</taxon>
    </lineage>
</organism>